<evidence type="ECO:0000313" key="2">
    <source>
        <dbReference type="Proteomes" id="UP000279860"/>
    </source>
</evidence>
<dbReference type="Proteomes" id="UP000279860">
    <property type="component" value="Unassembled WGS sequence"/>
</dbReference>
<accession>A0A3P1YX49</accession>
<proteinExistence type="predicted"/>
<evidence type="ECO:0000313" key="1">
    <source>
        <dbReference type="EMBL" id="RRD75235.1"/>
    </source>
</evidence>
<sequence length="102" mass="12096">MKECDLKSLMSEYFANKDEIKRMKRARRDLMIKSNFFSIEECKECTWKISEDGDDRVVVLCETCKTIDEYYEAIKKMAEKNRGIINRVRGICRKNIKSDRVG</sequence>
<comment type="caution">
    <text evidence="1">The sequence shown here is derived from an EMBL/GenBank/DDBJ whole genome shotgun (WGS) entry which is preliminary data.</text>
</comment>
<organism evidence="1 2">
    <name type="scientific">Tannerella forsythia</name>
    <name type="common">Bacteroides forsythus</name>
    <dbReference type="NCBI Taxonomy" id="28112"/>
    <lineage>
        <taxon>Bacteria</taxon>
        <taxon>Pseudomonadati</taxon>
        <taxon>Bacteroidota</taxon>
        <taxon>Bacteroidia</taxon>
        <taxon>Bacteroidales</taxon>
        <taxon>Tannerellaceae</taxon>
        <taxon>Tannerella</taxon>
    </lineage>
</organism>
<gene>
    <name evidence="1" type="ORF">EII41_06905</name>
</gene>
<name>A0A3P1YX49_TANFO</name>
<reference evidence="1 2" key="1">
    <citation type="submission" date="2018-11" db="EMBL/GenBank/DDBJ databases">
        <title>Genomes From Bacteria Associated with the Canine Oral Cavity: a Test Case for Automated Genome-Based Taxonomic Assignment.</title>
        <authorList>
            <person name="Coil D.A."/>
            <person name="Jospin G."/>
            <person name="Darling A.E."/>
            <person name="Wallis C."/>
            <person name="Davis I.J."/>
            <person name="Harris S."/>
            <person name="Eisen J.A."/>
            <person name="Holcombe L.J."/>
            <person name="O'Flynn C."/>
        </authorList>
    </citation>
    <scope>NUCLEOTIDE SEQUENCE [LARGE SCALE GENOMIC DNA]</scope>
    <source>
        <strain evidence="1 2">OH1426_COT-023</strain>
    </source>
</reference>
<dbReference type="AlphaFoldDB" id="A0A3P1YX49"/>
<dbReference type="EMBL" id="RQYN01000021">
    <property type="protein sequence ID" value="RRD75235.1"/>
    <property type="molecule type" value="Genomic_DNA"/>
</dbReference>
<dbReference type="RefSeq" id="WP_124789983.1">
    <property type="nucleotide sequence ID" value="NZ_RQYN01000021.1"/>
</dbReference>
<protein>
    <submittedName>
        <fullName evidence="1">Uncharacterized protein</fullName>
    </submittedName>
</protein>